<name>A0A7U2MKP4_ASPFN</name>
<dbReference type="Pfam" id="PF06985">
    <property type="entry name" value="HET"/>
    <property type="match status" value="1"/>
</dbReference>
<accession>A0A7U2MKP4</accession>
<protein>
    <submittedName>
        <fullName evidence="2">Heterokaryon incompatibility protein-domain-containing protein</fullName>
    </submittedName>
</protein>
<reference evidence="3" key="1">
    <citation type="journal article" date="2021" name="G3 (Bethesda)">
        <title>Chromosome assembled and annotated genome sequence of Aspergillus flavus NRRL 3357.</title>
        <authorList>
            <person name="Skerker J.M."/>
            <person name="Pianalto K.M."/>
            <person name="Mondo S.J."/>
            <person name="Yang K."/>
            <person name="Arkin A.P."/>
            <person name="Keller N.P."/>
            <person name="Grigoriev I.V."/>
            <person name="Louise Glass N.L."/>
        </authorList>
    </citation>
    <scope>NUCLEOTIDE SEQUENCE [LARGE SCALE GENOMIC DNA]</scope>
    <source>
        <strain evidence="3">ATCC 200026 / FGSC A1120 / IAM 13836 / NRRL 3357 / JCM 12722 / SRRC 167</strain>
    </source>
</reference>
<dbReference type="OMA" id="YITIAVH"/>
<sequence>MLRTTLKERKAETHIPHHINDNIMKDCPVCHNFQPELEENIERDSDGRVWSVRDRREVPTNAAGAHGFVFDVNIDEAREQASKGCKGCALLHQGFFYCLVSKPKPLIVEEIRPITVKSAPGQAIDCCLNILVEPIKMWQFQILAADDTRNPWKNMAKTKSSPRYVLTDEHRDWYLSWVQDCFENHPKCQRPSTMPTRLVDLGDDDKGIICLREDIKQISRYIALSHSWKFSQARNCMTLKDNYESRKQLLPQQGLSQAFHDAIKVARWLGVRYLWIDTFCIIQDDPDDWAQQASHMGDIFEGAYITIAVHCYQSSPPTDGCFLERKVIHEVALPDDNGDRFPVFIRCAEAGLHNVNEDPSLMRRGWCVQERLLSPRILHFRPWEVSFECFTHRRCECEKMSLDIRDDIYISMCEKELANFRHISGPRQELDEDGFWYAWQDIVWVYSAADVTVPTDRLAALSSMVQRMPRQIFGDYLAGLWSKKLIEQLAWTTRPEFKYFRYQQYIAPSFSWASIHGGPVEVNFQLWPSNPLKQKACILDAGTVPAAHDPMGPVRQGFIHMRLRVCEADVISLQRNTTEIDLRYNCKNGRPDSCRASVDTEDDMKDLEGQRVSLGEILNGSEFAEFLVMRKVADREGVFERVGTGTLYWTTKTDYGLGIPRTPNRDPFCQVPEQEIRLV</sequence>
<gene>
    <name evidence="2" type="ORF">F9C07_4498</name>
</gene>
<dbReference type="Proteomes" id="UP000596276">
    <property type="component" value="Chromosome 3"/>
</dbReference>
<dbReference type="PANTHER" id="PTHR33112:SF16">
    <property type="entry name" value="HETEROKARYON INCOMPATIBILITY DOMAIN-CONTAINING PROTEIN"/>
    <property type="match status" value="1"/>
</dbReference>
<proteinExistence type="predicted"/>
<dbReference type="PANTHER" id="PTHR33112">
    <property type="entry name" value="DOMAIN PROTEIN, PUTATIVE-RELATED"/>
    <property type="match status" value="1"/>
</dbReference>
<dbReference type="VEuPathDB" id="FungiDB:AFLA_005423"/>
<keyword evidence="3" id="KW-1185">Reference proteome</keyword>
<dbReference type="VEuPathDB" id="FungiDB:F9C07_4498"/>
<evidence type="ECO:0000313" key="2">
    <source>
        <dbReference type="EMBL" id="QRD85463.1"/>
    </source>
</evidence>
<evidence type="ECO:0000259" key="1">
    <source>
        <dbReference type="Pfam" id="PF06985"/>
    </source>
</evidence>
<dbReference type="EMBL" id="CP044620">
    <property type="protein sequence ID" value="QRD85463.1"/>
    <property type="molecule type" value="Genomic_DNA"/>
</dbReference>
<feature type="domain" description="Heterokaryon incompatibility" evidence="1">
    <location>
        <begin position="221"/>
        <end position="370"/>
    </location>
</feature>
<organism evidence="2 3">
    <name type="scientific">Aspergillus flavus (strain ATCC 200026 / FGSC A1120 / IAM 13836 / NRRL 3357 / JCM 12722 / SRRC 167)</name>
    <dbReference type="NCBI Taxonomy" id="332952"/>
    <lineage>
        <taxon>Eukaryota</taxon>
        <taxon>Fungi</taxon>
        <taxon>Dikarya</taxon>
        <taxon>Ascomycota</taxon>
        <taxon>Pezizomycotina</taxon>
        <taxon>Eurotiomycetes</taxon>
        <taxon>Eurotiomycetidae</taxon>
        <taxon>Eurotiales</taxon>
        <taxon>Aspergillaceae</taxon>
        <taxon>Aspergillus</taxon>
        <taxon>Aspergillus subgen. Circumdati</taxon>
    </lineage>
</organism>
<dbReference type="AlphaFoldDB" id="A0A7U2MKP4"/>
<evidence type="ECO:0000313" key="3">
    <source>
        <dbReference type="Proteomes" id="UP000596276"/>
    </source>
</evidence>
<dbReference type="InterPro" id="IPR010730">
    <property type="entry name" value="HET"/>
</dbReference>